<comment type="caution">
    <text evidence="1">The sequence shown here is derived from an EMBL/GenBank/DDBJ whole genome shotgun (WGS) entry which is preliminary data.</text>
</comment>
<reference evidence="1" key="2">
    <citation type="journal article" date="2023" name="Proc. Natl. Acad. Sci. U.S.A.">
        <title>A global phylogenomic analysis of the shiitake genus Lentinula.</title>
        <authorList>
            <person name="Sierra-Patev S."/>
            <person name="Min B."/>
            <person name="Naranjo-Ortiz M."/>
            <person name="Looney B."/>
            <person name="Konkel Z."/>
            <person name="Slot J.C."/>
            <person name="Sakamoto Y."/>
            <person name="Steenwyk J.L."/>
            <person name="Rokas A."/>
            <person name="Carro J."/>
            <person name="Camarero S."/>
            <person name="Ferreira P."/>
            <person name="Molpeceres G."/>
            <person name="Ruiz-Duenas F.J."/>
            <person name="Serrano A."/>
            <person name="Henrissat B."/>
            <person name="Drula E."/>
            <person name="Hughes K.W."/>
            <person name="Mata J.L."/>
            <person name="Ishikawa N.K."/>
            <person name="Vargas-Isla R."/>
            <person name="Ushijima S."/>
            <person name="Smith C.A."/>
            <person name="Donoghue J."/>
            <person name="Ahrendt S."/>
            <person name="Andreopoulos W."/>
            <person name="He G."/>
            <person name="LaButti K."/>
            <person name="Lipzen A."/>
            <person name="Ng V."/>
            <person name="Riley R."/>
            <person name="Sandor L."/>
            <person name="Barry K."/>
            <person name="Martinez A.T."/>
            <person name="Xiao Y."/>
            <person name="Gibbons J.G."/>
            <person name="Terashima K."/>
            <person name="Grigoriev I.V."/>
            <person name="Hibbett D."/>
        </authorList>
    </citation>
    <scope>NUCLEOTIDE SEQUENCE</scope>
    <source>
        <strain evidence="1">Sp2 HRB7682 ss15</strain>
    </source>
</reference>
<name>A0A9W9AB28_9AGAR</name>
<protein>
    <submittedName>
        <fullName evidence="1">Uncharacterized protein</fullName>
    </submittedName>
</protein>
<dbReference type="EMBL" id="JANVFS010000017">
    <property type="protein sequence ID" value="KAJ4478734.1"/>
    <property type="molecule type" value="Genomic_DNA"/>
</dbReference>
<dbReference type="AlphaFoldDB" id="A0A9W9AB28"/>
<accession>A0A9W9AB28</accession>
<dbReference type="Proteomes" id="UP001150238">
    <property type="component" value="Unassembled WGS sequence"/>
</dbReference>
<reference evidence="1" key="1">
    <citation type="submission" date="2022-08" db="EMBL/GenBank/DDBJ databases">
        <authorList>
            <consortium name="DOE Joint Genome Institute"/>
            <person name="Min B."/>
            <person name="Riley R."/>
            <person name="Sierra-Patev S."/>
            <person name="Naranjo-Ortiz M."/>
            <person name="Looney B."/>
            <person name="Konkel Z."/>
            <person name="Slot J.C."/>
            <person name="Sakamoto Y."/>
            <person name="Steenwyk J.L."/>
            <person name="Rokas A."/>
            <person name="Carro J."/>
            <person name="Camarero S."/>
            <person name="Ferreira P."/>
            <person name="Molpeceres G."/>
            <person name="Ruiz-Duenas F.J."/>
            <person name="Serrano A."/>
            <person name="Henrissat B."/>
            <person name="Drula E."/>
            <person name="Hughes K.W."/>
            <person name="Mata J.L."/>
            <person name="Ishikawa N.K."/>
            <person name="Vargas-Isla R."/>
            <person name="Ushijima S."/>
            <person name="Smith C.A."/>
            <person name="Ahrendt S."/>
            <person name="Andreopoulos W."/>
            <person name="He G."/>
            <person name="Labutti K."/>
            <person name="Lipzen A."/>
            <person name="Ng V."/>
            <person name="Sandor L."/>
            <person name="Barry K."/>
            <person name="Martinez A.T."/>
            <person name="Xiao Y."/>
            <person name="Gibbons J.G."/>
            <person name="Terashima K."/>
            <person name="Hibbett D.S."/>
            <person name="Grigoriev I.V."/>
        </authorList>
    </citation>
    <scope>NUCLEOTIDE SEQUENCE</scope>
    <source>
        <strain evidence="1">Sp2 HRB7682 ss15</strain>
    </source>
</reference>
<gene>
    <name evidence="1" type="ORF">C8J55DRAFT_430144</name>
</gene>
<evidence type="ECO:0000313" key="1">
    <source>
        <dbReference type="EMBL" id="KAJ4478734.1"/>
    </source>
</evidence>
<feature type="non-terminal residue" evidence="1">
    <location>
        <position position="1"/>
    </location>
</feature>
<evidence type="ECO:0000313" key="2">
    <source>
        <dbReference type="Proteomes" id="UP001150238"/>
    </source>
</evidence>
<sequence length="53" mass="5848">HVGTMNQVGLNMGPCHARVFGPVVSFTKKLVKEKMVDHDEDIIRAASLIWSIA</sequence>
<proteinExistence type="predicted"/>
<organism evidence="1 2">
    <name type="scientific">Lentinula lateritia</name>
    <dbReference type="NCBI Taxonomy" id="40482"/>
    <lineage>
        <taxon>Eukaryota</taxon>
        <taxon>Fungi</taxon>
        <taxon>Dikarya</taxon>
        <taxon>Basidiomycota</taxon>
        <taxon>Agaricomycotina</taxon>
        <taxon>Agaricomycetes</taxon>
        <taxon>Agaricomycetidae</taxon>
        <taxon>Agaricales</taxon>
        <taxon>Marasmiineae</taxon>
        <taxon>Omphalotaceae</taxon>
        <taxon>Lentinula</taxon>
    </lineage>
</organism>